<evidence type="ECO:0000313" key="10">
    <source>
        <dbReference type="Proteomes" id="UP000183794"/>
    </source>
</evidence>
<protein>
    <recommendedName>
        <fullName evidence="3">tRNA (guanine(46)-N(7))-methyltransferase</fullName>
        <ecNumber evidence="3">2.1.1.33</ecNumber>
    </recommendedName>
</protein>
<evidence type="ECO:0000256" key="6">
    <source>
        <dbReference type="ARBA" id="ARBA00022691"/>
    </source>
</evidence>
<dbReference type="InterPro" id="IPR029063">
    <property type="entry name" value="SAM-dependent_MTases_sf"/>
</dbReference>
<keyword evidence="7" id="KW-0819">tRNA processing</keyword>
<gene>
    <name evidence="9" type="ORF">NVI5450_2122</name>
</gene>
<evidence type="ECO:0000313" key="9">
    <source>
        <dbReference type="EMBL" id="SGY98836.1"/>
    </source>
</evidence>
<dbReference type="PANTHER" id="PTHR23417">
    <property type="entry name" value="3-DEOXY-D-MANNO-OCTULOSONIC-ACID TRANSFERASE/TRNA GUANINE-N 7 - -METHYLTRANSFERASE"/>
    <property type="match status" value="1"/>
</dbReference>
<name>A0A1L0BK17_9GAMM</name>
<evidence type="ECO:0000256" key="1">
    <source>
        <dbReference type="ARBA" id="ARBA00000142"/>
    </source>
</evidence>
<evidence type="ECO:0000256" key="8">
    <source>
        <dbReference type="SAM" id="MobiDB-lite"/>
    </source>
</evidence>
<accession>A0A1L0BK17</accession>
<dbReference type="PANTHER" id="PTHR23417:SF14">
    <property type="entry name" value="PENTACOTRIPEPTIDE-REPEAT REGION OF PRORP DOMAIN-CONTAINING PROTEIN"/>
    <property type="match status" value="1"/>
</dbReference>
<reference evidence="9 10" key="1">
    <citation type="submission" date="2016-11" db="EMBL/GenBank/DDBJ databases">
        <authorList>
            <person name="Jaros S."/>
            <person name="Januszkiewicz K."/>
            <person name="Wedrychowicz H."/>
        </authorList>
    </citation>
    <scope>NUCLEOTIDE SEQUENCE [LARGE SCALE GENOMIC DNA]</scope>
    <source>
        <strain evidence="9">NVI 5450</strain>
    </source>
</reference>
<dbReference type="Gene3D" id="3.40.50.150">
    <property type="entry name" value="Vaccinia Virus protein VP39"/>
    <property type="match status" value="1"/>
</dbReference>
<comment type="catalytic activity">
    <reaction evidence="1">
        <text>guanosine(46) in tRNA + S-adenosyl-L-methionine = N(7)-methylguanosine(46) in tRNA + S-adenosyl-L-homocysteine</text>
        <dbReference type="Rhea" id="RHEA:42708"/>
        <dbReference type="Rhea" id="RHEA-COMP:10188"/>
        <dbReference type="Rhea" id="RHEA-COMP:10189"/>
        <dbReference type="ChEBI" id="CHEBI:57856"/>
        <dbReference type="ChEBI" id="CHEBI:59789"/>
        <dbReference type="ChEBI" id="CHEBI:74269"/>
        <dbReference type="ChEBI" id="CHEBI:74480"/>
        <dbReference type="EC" id="2.1.1.33"/>
    </reaction>
</comment>
<evidence type="ECO:0000256" key="2">
    <source>
        <dbReference type="ARBA" id="ARBA00003015"/>
    </source>
</evidence>
<dbReference type="Pfam" id="PF02390">
    <property type="entry name" value="Methyltransf_4"/>
    <property type="match status" value="1"/>
</dbReference>
<dbReference type="OrthoDB" id="9809889at2"/>
<dbReference type="GO" id="GO:0043527">
    <property type="term" value="C:tRNA methyltransferase complex"/>
    <property type="evidence" value="ECO:0007669"/>
    <property type="project" value="TreeGrafter"/>
</dbReference>
<keyword evidence="6" id="KW-0949">S-adenosyl-L-methionine</keyword>
<evidence type="ECO:0000256" key="7">
    <source>
        <dbReference type="ARBA" id="ARBA00022694"/>
    </source>
</evidence>
<dbReference type="PROSITE" id="PS51625">
    <property type="entry name" value="SAM_MT_TRMB"/>
    <property type="match status" value="1"/>
</dbReference>
<dbReference type="RefSeq" id="WP_075518220.1">
    <property type="nucleotide sequence ID" value="NZ_FPLD01000057.1"/>
</dbReference>
<dbReference type="EMBL" id="FPLD01000057">
    <property type="protein sequence ID" value="SGY98836.1"/>
    <property type="molecule type" value="Genomic_DNA"/>
</dbReference>
<proteinExistence type="predicted"/>
<feature type="region of interest" description="Disordered" evidence="8">
    <location>
        <begin position="1"/>
        <end position="25"/>
    </location>
</feature>
<comment type="function">
    <text evidence="2">Catalyzes the formation of N(7)-methylguanine at position 46 (m7G46) in tRNA.</text>
</comment>
<sequence length="233" mass="27001">MNTQQQTTQDDSMGNSREITTNQTGLNEHLDEVVLKHLKHKFRKPYRQHTVEAFEQMQAIVAADPRPIIFDSCCGVGESTAKIALLHPDCLVFGMDKSADRLDRNEQHRHAHQIDGQVYHLFQVDLNDLWRLAVDAGWQLHKHYILYPNPWPKAKHLQRRWHGAAVFPSILTLGGELELRSNWQLYLQEFQHALLLANVKSDLQTYKALEATTPFERKYWASGQTSWQLIAKL</sequence>
<organism evidence="9 10">
    <name type="scientific">Moritella viscosa</name>
    <dbReference type="NCBI Taxonomy" id="80854"/>
    <lineage>
        <taxon>Bacteria</taxon>
        <taxon>Pseudomonadati</taxon>
        <taxon>Pseudomonadota</taxon>
        <taxon>Gammaproteobacteria</taxon>
        <taxon>Alteromonadales</taxon>
        <taxon>Moritellaceae</taxon>
        <taxon>Moritella</taxon>
    </lineage>
</organism>
<keyword evidence="4 9" id="KW-0489">Methyltransferase</keyword>
<dbReference type="InterPro" id="IPR003358">
    <property type="entry name" value="tRNA_(Gua-N-7)_MeTrfase_Trmb"/>
</dbReference>
<dbReference type="Proteomes" id="UP000183794">
    <property type="component" value="Unassembled WGS sequence"/>
</dbReference>
<dbReference type="AlphaFoldDB" id="A0A1L0BK17"/>
<keyword evidence="5 9" id="KW-0808">Transferase</keyword>
<evidence type="ECO:0000256" key="3">
    <source>
        <dbReference type="ARBA" id="ARBA00011977"/>
    </source>
</evidence>
<dbReference type="GO" id="GO:0008176">
    <property type="term" value="F:tRNA (guanine(46)-N7)-methyltransferase activity"/>
    <property type="evidence" value="ECO:0007669"/>
    <property type="project" value="UniProtKB-EC"/>
</dbReference>
<dbReference type="SUPFAM" id="SSF53335">
    <property type="entry name" value="S-adenosyl-L-methionine-dependent methyltransferases"/>
    <property type="match status" value="1"/>
</dbReference>
<dbReference type="EC" id="2.1.1.33" evidence="3"/>
<evidence type="ECO:0000256" key="4">
    <source>
        <dbReference type="ARBA" id="ARBA00022603"/>
    </source>
</evidence>
<evidence type="ECO:0000256" key="5">
    <source>
        <dbReference type="ARBA" id="ARBA00022679"/>
    </source>
</evidence>